<protein>
    <recommendedName>
        <fullName evidence="5">Transmembrane protein</fullName>
    </recommendedName>
</protein>
<proteinExistence type="predicted"/>
<sequence>MTTILHKLKEFGLNCLRFITLGKIYPGLYYEKRSYYISWISTILTIFGLAILVYFSVLVLIDIFQCKVKSVKFQADQDKQKLRVDQSTEEQLSIPQTNDECGGYKCQFTQPFSNVTIKSICQKNIIDNFGWYFDIRPDLEDAKKATQDNNLYFDYGLSYQCNCQLQSSCFDNKYSDDALYYYKSYYYDNQGSMQGIIDIKNIDSLNRSRLVMQMNYYMINETDSVTNINPTFSLDYYFTVKHIQIQNNYGEDGQFVFEFEQDENSQIFGYLFAITVIPQNILYGLAQIGGYLSLFGAYTILLQTINRWSLKNSFKSNITMTNMKTQTIEKKANISVSEVISIEKFYEMQIEMKELRMSLIELKKSKEDYKQEENKDYQNDDQSQLLRNSNIDNQSVNQINKTQDLASSHRQSMFT</sequence>
<evidence type="ECO:0000256" key="2">
    <source>
        <dbReference type="SAM" id="Phobius"/>
    </source>
</evidence>
<dbReference type="Proteomes" id="UP000039865">
    <property type="component" value="Unassembled WGS sequence"/>
</dbReference>
<keyword evidence="2" id="KW-1133">Transmembrane helix</keyword>
<dbReference type="EMBL" id="CCKQ01004390">
    <property type="protein sequence ID" value="CDW75545.1"/>
    <property type="molecule type" value="Genomic_DNA"/>
</dbReference>
<keyword evidence="2" id="KW-0812">Transmembrane</keyword>
<keyword evidence="4" id="KW-1185">Reference proteome</keyword>
<dbReference type="InParanoid" id="A0A078A069"/>
<reference evidence="3 4" key="1">
    <citation type="submission" date="2014-06" db="EMBL/GenBank/DDBJ databases">
        <authorList>
            <person name="Swart Estienne"/>
        </authorList>
    </citation>
    <scope>NUCLEOTIDE SEQUENCE [LARGE SCALE GENOMIC DNA]</scope>
    <source>
        <strain evidence="3 4">130c</strain>
    </source>
</reference>
<evidence type="ECO:0008006" key="5">
    <source>
        <dbReference type="Google" id="ProtNLM"/>
    </source>
</evidence>
<evidence type="ECO:0000313" key="4">
    <source>
        <dbReference type="Proteomes" id="UP000039865"/>
    </source>
</evidence>
<dbReference type="AlphaFoldDB" id="A0A078A069"/>
<accession>A0A078A069</accession>
<keyword evidence="2" id="KW-0472">Membrane</keyword>
<feature type="transmembrane region" description="Helical" evidence="2">
    <location>
        <begin position="291"/>
        <end position="310"/>
    </location>
</feature>
<gene>
    <name evidence="3" type="primary">Contig8488.g9057</name>
    <name evidence="3" type="ORF">STYLEM_4535</name>
</gene>
<organism evidence="3 4">
    <name type="scientific">Stylonychia lemnae</name>
    <name type="common">Ciliate</name>
    <dbReference type="NCBI Taxonomy" id="5949"/>
    <lineage>
        <taxon>Eukaryota</taxon>
        <taxon>Sar</taxon>
        <taxon>Alveolata</taxon>
        <taxon>Ciliophora</taxon>
        <taxon>Intramacronucleata</taxon>
        <taxon>Spirotrichea</taxon>
        <taxon>Stichotrichia</taxon>
        <taxon>Sporadotrichida</taxon>
        <taxon>Oxytrichidae</taxon>
        <taxon>Stylonychinae</taxon>
        <taxon>Stylonychia</taxon>
    </lineage>
</organism>
<name>A0A078A069_STYLE</name>
<feature type="transmembrane region" description="Helical" evidence="2">
    <location>
        <begin position="36"/>
        <end position="64"/>
    </location>
</feature>
<evidence type="ECO:0000256" key="1">
    <source>
        <dbReference type="SAM" id="MobiDB-lite"/>
    </source>
</evidence>
<feature type="region of interest" description="Disordered" evidence="1">
    <location>
        <begin position="389"/>
        <end position="415"/>
    </location>
</feature>
<evidence type="ECO:0000313" key="3">
    <source>
        <dbReference type="EMBL" id="CDW75545.1"/>
    </source>
</evidence>